<evidence type="ECO:0000313" key="3">
    <source>
        <dbReference type="EMBL" id="MBS7810129.1"/>
    </source>
</evidence>
<accession>A0ABS5Q9D3</accession>
<evidence type="ECO:0000256" key="1">
    <source>
        <dbReference type="ARBA" id="ARBA00010201"/>
    </source>
</evidence>
<dbReference type="EMBL" id="JAHCDA010000001">
    <property type="protein sequence ID" value="MBS7810129.1"/>
    <property type="molecule type" value="Genomic_DNA"/>
</dbReference>
<protein>
    <submittedName>
        <fullName evidence="3">Prolyl-tRNA synthetase associated domain-containing protein</fullName>
    </submittedName>
</protein>
<dbReference type="InterPro" id="IPR040285">
    <property type="entry name" value="ProX/PRXD1"/>
</dbReference>
<gene>
    <name evidence="3" type="ORF">KHU32_04210</name>
</gene>
<dbReference type="PANTHER" id="PTHR31423:SF3">
    <property type="entry name" value="PROLYL-TRNA SYNTHETASE ASSOCIATED DOMAIN-CONTAINING PROTEIN 1-RELATED"/>
    <property type="match status" value="1"/>
</dbReference>
<dbReference type="Proteomes" id="UP000766336">
    <property type="component" value="Unassembled WGS sequence"/>
</dbReference>
<feature type="domain" description="YbaK/aminoacyl-tRNA synthetase-associated" evidence="2">
    <location>
        <begin position="23"/>
        <end position="151"/>
    </location>
</feature>
<comment type="similarity">
    <text evidence="1">Belongs to the PRORSD1 family.</text>
</comment>
<sequence length="166" mass="17195">MESPEGLLARLAAAGIDTRTVQHQAVFTVAESEAVRAEMPGAHSKNLFLAPAKGEGPFCLAVLECDRRVSVNALARAAGWGKVSMAPAEALVATLGVAPGSVTPFGLVNAPPGSVRVVLDAELAEAPELAWFHPLVNTASTGIRPDDLLRFLRGLGHEVAVLGLDA</sequence>
<dbReference type="Pfam" id="PF04073">
    <property type="entry name" value="tRNA_edit"/>
    <property type="match status" value="1"/>
</dbReference>
<evidence type="ECO:0000313" key="4">
    <source>
        <dbReference type="Proteomes" id="UP000766336"/>
    </source>
</evidence>
<dbReference type="RefSeq" id="WP_213668767.1">
    <property type="nucleotide sequence ID" value="NZ_JAHCDA010000001.1"/>
</dbReference>
<organism evidence="3 4">
    <name type="scientific">Roseococcus pinisoli</name>
    <dbReference type="NCBI Taxonomy" id="2835040"/>
    <lineage>
        <taxon>Bacteria</taxon>
        <taxon>Pseudomonadati</taxon>
        <taxon>Pseudomonadota</taxon>
        <taxon>Alphaproteobacteria</taxon>
        <taxon>Acetobacterales</taxon>
        <taxon>Roseomonadaceae</taxon>
        <taxon>Roseococcus</taxon>
    </lineage>
</organism>
<comment type="caution">
    <text evidence="3">The sequence shown here is derived from an EMBL/GenBank/DDBJ whole genome shotgun (WGS) entry which is preliminary data.</text>
</comment>
<dbReference type="PANTHER" id="PTHR31423">
    <property type="entry name" value="YBAK DOMAIN-CONTAINING PROTEIN"/>
    <property type="match status" value="1"/>
</dbReference>
<reference evidence="3 4" key="1">
    <citation type="submission" date="2021-05" db="EMBL/GenBank/DDBJ databases">
        <title>Roseococcus sp. XZZS9, whole genome shotgun sequencing project.</title>
        <authorList>
            <person name="Zhao G."/>
            <person name="Shen L."/>
        </authorList>
    </citation>
    <scope>NUCLEOTIDE SEQUENCE [LARGE SCALE GENOMIC DNA]</scope>
    <source>
        <strain evidence="3 4">XZZS9</strain>
    </source>
</reference>
<proteinExistence type="inferred from homology"/>
<dbReference type="Gene3D" id="3.90.960.10">
    <property type="entry name" value="YbaK/aminoacyl-tRNA synthetase-associated domain"/>
    <property type="match status" value="1"/>
</dbReference>
<name>A0ABS5Q9D3_9PROT</name>
<keyword evidence="4" id="KW-1185">Reference proteome</keyword>
<dbReference type="InterPro" id="IPR036754">
    <property type="entry name" value="YbaK/aa-tRNA-synt-asso_dom_sf"/>
</dbReference>
<dbReference type="InterPro" id="IPR007214">
    <property type="entry name" value="YbaK/aa-tRNA-synth-assoc-dom"/>
</dbReference>
<dbReference type="CDD" id="cd04335">
    <property type="entry name" value="PrdX_deacylase"/>
    <property type="match status" value="1"/>
</dbReference>
<evidence type="ECO:0000259" key="2">
    <source>
        <dbReference type="Pfam" id="PF04073"/>
    </source>
</evidence>
<dbReference type="SUPFAM" id="SSF55826">
    <property type="entry name" value="YbaK/ProRS associated domain"/>
    <property type="match status" value="1"/>
</dbReference>